<dbReference type="PANTHER" id="PTHR45677:SF8">
    <property type="entry name" value="CYSTEINE SULFINIC ACID DECARBOXYLASE"/>
    <property type="match status" value="1"/>
</dbReference>
<evidence type="ECO:0000313" key="9">
    <source>
        <dbReference type="EMBL" id="MEI7102443.1"/>
    </source>
</evidence>
<evidence type="ECO:0000256" key="5">
    <source>
        <dbReference type="ARBA" id="ARBA00023239"/>
    </source>
</evidence>
<organism evidence="8 10">
    <name type="scientific">Pectobacterium versatile</name>
    <dbReference type="NCBI Taxonomy" id="2488639"/>
    <lineage>
        <taxon>Bacteria</taxon>
        <taxon>Pseudomonadati</taxon>
        <taxon>Pseudomonadota</taxon>
        <taxon>Gammaproteobacteria</taxon>
        <taxon>Enterobacterales</taxon>
        <taxon>Pectobacteriaceae</taxon>
        <taxon>Pectobacterium</taxon>
    </lineage>
</organism>
<keyword evidence="5 7" id="KW-0456">Lyase</keyword>
<dbReference type="CDD" id="cd06450">
    <property type="entry name" value="DOPA_deC_like"/>
    <property type="match status" value="1"/>
</dbReference>
<keyword evidence="11" id="KW-1185">Reference proteome</keyword>
<keyword evidence="8" id="KW-0032">Aminotransferase</keyword>
<dbReference type="InterPro" id="IPR002129">
    <property type="entry name" value="PyrdxlP-dep_de-COase"/>
</dbReference>
<dbReference type="GO" id="GO:0008483">
    <property type="term" value="F:transaminase activity"/>
    <property type="evidence" value="ECO:0007669"/>
    <property type="project" value="UniProtKB-KW"/>
</dbReference>
<evidence type="ECO:0000256" key="4">
    <source>
        <dbReference type="ARBA" id="ARBA00022898"/>
    </source>
</evidence>
<dbReference type="EMBL" id="JBBBON010000006">
    <property type="protein sequence ID" value="MEI7102443.1"/>
    <property type="molecule type" value="Genomic_DNA"/>
</dbReference>
<evidence type="ECO:0000256" key="3">
    <source>
        <dbReference type="ARBA" id="ARBA00022793"/>
    </source>
</evidence>
<dbReference type="InterPro" id="IPR015421">
    <property type="entry name" value="PyrdxlP-dep_Trfase_major"/>
</dbReference>
<reference evidence="8 10" key="1">
    <citation type="submission" date="2020-07" db="EMBL/GenBank/DDBJ databases">
        <title>Updated taxonomy of Pectobacterium genus in the CIRM-CFBP bacterial collection: when new species reveal old endemic population.</title>
        <authorList>
            <person name="Pedron J."/>
            <person name="Barny M.A."/>
            <person name="Portier P."/>
        </authorList>
    </citation>
    <scope>NUCLEOTIDE SEQUENCE [LARGE SCALE GENOMIC DNA]</scope>
    <source>
        <strain evidence="8 10">CFBP5669</strain>
    </source>
</reference>
<dbReference type="EMBL" id="JACDRT010000005">
    <property type="protein sequence ID" value="MBA0158987.1"/>
    <property type="molecule type" value="Genomic_DNA"/>
</dbReference>
<dbReference type="Pfam" id="PF00282">
    <property type="entry name" value="Pyridoxal_deC"/>
    <property type="match status" value="1"/>
</dbReference>
<dbReference type="SUPFAM" id="SSF53383">
    <property type="entry name" value="PLP-dependent transferases"/>
    <property type="match status" value="1"/>
</dbReference>
<dbReference type="GO" id="GO:0005737">
    <property type="term" value="C:cytoplasm"/>
    <property type="evidence" value="ECO:0007669"/>
    <property type="project" value="TreeGrafter"/>
</dbReference>
<dbReference type="Gene3D" id="3.40.640.10">
    <property type="entry name" value="Type I PLP-dependent aspartate aminotransferase-like (Major domain)"/>
    <property type="match status" value="1"/>
</dbReference>
<evidence type="ECO:0000256" key="1">
    <source>
        <dbReference type="ARBA" id="ARBA00001933"/>
    </source>
</evidence>
<reference evidence="9 11" key="2">
    <citation type="submission" date="2024-03" db="EMBL/GenBank/DDBJ databases">
        <title>Analysis of soft rot Pectobacteriaceae population diversity in US potato growing regions between 2016 and 2022.</title>
        <authorList>
            <person name="Ma X."/>
            <person name="Zhang X."/>
            <person name="Stodghill P."/>
            <person name="Rioux R."/>
            <person name="Babler B."/>
            <person name="Shrestha S."/>
            <person name="Babler B."/>
            <person name="Rivedal H."/>
            <person name="Frost K."/>
            <person name="Hao J."/>
            <person name="Secor G."/>
            <person name="Swingle B."/>
        </authorList>
    </citation>
    <scope>NUCLEOTIDE SEQUENCE [LARGE SCALE GENOMIC DNA]</scope>
    <source>
        <strain evidence="9 11">UMSS2</strain>
    </source>
</reference>
<dbReference type="AlphaFoldDB" id="A0AAW3RNP1"/>
<keyword evidence="8" id="KW-0808">Transferase</keyword>
<dbReference type="Gene3D" id="3.90.1150.170">
    <property type="match status" value="1"/>
</dbReference>
<sequence length="503" mass="55172">MTTMSQLVKTEAVETKINPILASSAQSIEAYQDAITQSSQAVMQWLQQPEMYQGKTVAELRERITLDFNPQGLGNQAAIERAIEYFLKDSLSVHHPQCVAHLHCPSLVVSQAAEVLINATNQSMDSWDQSPSATIIEMKLIEWLRTQVGYQSGDAGVFTSGGTQSNLMGLMLARDAFFARQGHSIQQDGLVGNLKKIKVFCSENAHFSVQKNMALLGLGYQCVTLVKTDRFARMDLNDLAEKVALAKANGEQILAIVATAGTTDAGAIDPLRAIATLAAEHQIWVHVDAAWGGALLLSEKYRDYLDGIELVDSITLDFHKQFFQTISCGAFLLKEARHYELMRYQAAYLNSEFDEAQGVPNLVSKSLQTTRRFDALKLWMGLEALGQQQYAAIIDHGVTLAQQVAQYVDEHASLELVMQPQLASVLFRFRPQQLATADDATIALLNQRIGDALLESGRANVGVTEFNGVTCLKLTLLNPTVSLGDVKVLLDLVESTAQPLLTA</sequence>
<dbReference type="Proteomes" id="UP001313132">
    <property type="component" value="Unassembled WGS sequence"/>
</dbReference>
<gene>
    <name evidence="8" type="ORF">H0253_09050</name>
    <name evidence="9" type="ORF">WCT63_08270</name>
</gene>
<keyword evidence="4 6" id="KW-0663">Pyridoxal phosphate</keyword>
<dbReference type="InterPro" id="IPR015424">
    <property type="entry name" value="PyrdxlP-dep_Trfase"/>
</dbReference>
<comment type="caution">
    <text evidence="8">The sequence shown here is derived from an EMBL/GenBank/DDBJ whole genome shotgun (WGS) entry which is preliminary data.</text>
</comment>
<keyword evidence="3" id="KW-0210">Decarboxylase</keyword>
<dbReference type="GO" id="GO:0019752">
    <property type="term" value="P:carboxylic acid metabolic process"/>
    <property type="evidence" value="ECO:0007669"/>
    <property type="project" value="InterPro"/>
</dbReference>
<evidence type="ECO:0000313" key="8">
    <source>
        <dbReference type="EMBL" id="MBA0158987.1"/>
    </source>
</evidence>
<dbReference type="GO" id="GO:0016831">
    <property type="term" value="F:carboxy-lyase activity"/>
    <property type="evidence" value="ECO:0007669"/>
    <property type="project" value="UniProtKB-KW"/>
</dbReference>
<evidence type="ECO:0000313" key="11">
    <source>
        <dbReference type="Proteomes" id="UP001313132"/>
    </source>
</evidence>
<protein>
    <submittedName>
        <fullName evidence="8">Aspartate aminotransferase family protein</fullName>
    </submittedName>
</protein>
<comment type="cofactor">
    <cofactor evidence="1 6 7">
        <name>pyridoxal 5'-phosphate</name>
        <dbReference type="ChEBI" id="CHEBI:597326"/>
    </cofactor>
</comment>
<dbReference type="PANTHER" id="PTHR45677">
    <property type="entry name" value="GLUTAMATE DECARBOXYLASE-RELATED"/>
    <property type="match status" value="1"/>
</dbReference>
<feature type="modified residue" description="N6-(pyridoxal phosphate)lysine" evidence="6">
    <location>
        <position position="320"/>
    </location>
</feature>
<evidence type="ECO:0000256" key="6">
    <source>
        <dbReference type="PIRSR" id="PIRSR602129-50"/>
    </source>
</evidence>
<dbReference type="GO" id="GO:0030170">
    <property type="term" value="F:pyridoxal phosphate binding"/>
    <property type="evidence" value="ECO:0007669"/>
    <property type="project" value="InterPro"/>
</dbReference>
<proteinExistence type="inferred from homology"/>
<name>A0AAW3RNP1_9GAMM</name>
<evidence type="ECO:0000256" key="7">
    <source>
        <dbReference type="RuleBase" id="RU000382"/>
    </source>
</evidence>
<evidence type="ECO:0000313" key="10">
    <source>
        <dbReference type="Proteomes" id="UP000584405"/>
    </source>
</evidence>
<dbReference type="Proteomes" id="UP000584405">
    <property type="component" value="Unassembled WGS sequence"/>
</dbReference>
<evidence type="ECO:0000256" key="2">
    <source>
        <dbReference type="ARBA" id="ARBA00009533"/>
    </source>
</evidence>
<accession>A0AAW3RNP1</accession>
<comment type="similarity">
    <text evidence="2 7">Belongs to the group II decarboxylase family.</text>
</comment>